<dbReference type="RefSeq" id="WP_304544084.1">
    <property type="nucleotide sequence ID" value="NZ_JARPTC010000020.1"/>
</dbReference>
<gene>
    <name evidence="5" type="ORF">P6N53_13715</name>
</gene>
<reference evidence="5" key="1">
    <citation type="journal article" date="2023" name="J. Hazard. Mater.">
        <title>Anaerobic biodegradation of pyrene and benzo[a]pyrene by a new sulfate-reducing Desulforamulus aquiferis strain DSA.</title>
        <authorList>
            <person name="Zhang Z."/>
            <person name="Sun J."/>
            <person name="Gong X."/>
            <person name="Wang C."/>
            <person name="Wang H."/>
        </authorList>
    </citation>
    <scope>NUCLEOTIDE SEQUENCE</scope>
    <source>
        <strain evidence="5">DSA</strain>
    </source>
</reference>
<feature type="domain" description="CusB-like beta-barrel" evidence="3">
    <location>
        <begin position="210"/>
        <end position="281"/>
    </location>
</feature>
<accession>A0AAW7ZET1</accession>
<dbReference type="Gene3D" id="2.40.50.100">
    <property type="match status" value="1"/>
</dbReference>
<dbReference type="Proteomes" id="UP001172911">
    <property type="component" value="Unassembled WGS sequence"/>
</dbReference>
<comment type="similarity">
    <text evidence="1">Belongs to the membrane fusion protein (MFP) (TC 8.A.1) family.</text>
</comment>
<dbReference type="InterPro" id="IPR058625">
    <property type="entry name" value="MdtA-like_BSH"/>
</dbReference>
<proteinExistence type="inferred from homology"/>
<keyword evidence="6" id="KW-1185">Reference proteome</keyword>
<name>A0AAW7ZET1_9FIRM</name>
<organism evidence="5 6">
    <name type="scientific">Desulforamulus aquiferis</name>
    <dbReference type="NCBI Taxonomy" id="1397668"/>
    <lineage>
        <taxon>Bacteria</taxon>
        <taxon>Bacillati</taxon>
        <taxon>Bacillota</taxon>
        <taxon>Clostridia</taxon>
        <taxon>Eubacteriales</taxon>
        <taxon>Peptococcaceae</taxon>
        <taxon>Desulforamulus</taxon>
    </lineage>
</organism>
<dbReference type="Gene3D" id="2.40.420.20">
    <property type="match status" value="1"/>
</dbReference>
<evidence type="ECO:0000313" key="5">
    <source>
        <dbReference type="EMBL" id="MDO7788284.1"/>
    </source>
</evidence>
<dbReference type="GO" id="GO:1990281">
    <property type="term" value="C:efflux pump complex"/>
    <property type="evidence" value="ECO:0007669"/>
    <property type="project" value="TreeGrafter"/>
</dbReference>
<dbReference type="InterPro" id="IPR058637">
    <property type="entry name" value="YknX-like_C"/>
</dbReference>
<reference evidence="5" key="2">
    <citation type="submission" date="2023-03" db="EMBL/GenBank/DDBJ databases">
        <authorList>
            <person name="Zhang Z."/>
        </authorList>
    </citation>
    <scope>NUCLEOTIDE SEQUENCE</scope>
    <source>
        <strain evidence="5">DSA</strain>
    </source>
</reference>
<evidence type="ECO:0000259" key="3">
    <source>
        <dbReference type="Pfam" id="PF25954"/>
    </source>
</evidence>
<dbReference type="NCBIfam" id="TIGR01730">
    <property type="entry name" value="RND_mfp"/>
    <property type="match status" value="1"/>
</dbReference>
<dbReference type="Pfam" id="PF25954">
    <property type="entry name" value="Beta-barrel_RND_2"/>
    <property type="match status" value="1"/>
</dbReference>
<feature type="domain" description="YknX-like C-terminal permuted SH3-like" evidence="4">
    <location>
        <begin position="290"/>
        <end position="357"/>
    </location>
</feature>
<evidence type="ECO:0000259" key="2">
    <source>
        <dbReference type="Pfam" id="PF25917"/>
    </source>
</evidence>
<dbReference type="InterPro" id="IPR058792">
    <property type="entry name" value="Beta-barrel_RND_2"/>
</dbReference>
<dbReference type="EMBL" id="JARPTC010000020">
    <property type="protein sequence ID" value="MDO7788284.1"/>
    <property type="molecule type" value="Genomic_DNA"/>
</dbReference>
<feature type="domain" description="Multidrug resistance protein MdtA-like barrel-sandwich hybrid" evidence="2">
    <location>
        <begin position="63"/>
        <end position="204"/>
    </location>
</feature>
<dbReference type="Gene3D" id="2.40.30.170">
    <property type="match status" value="1"/>
</dbReference>
<dbReference type="PANTHER" id="PTHR30469">
    <property type="entry name" value="MULTIDRUG RESISTANCE PROTEIN MDTA"/>
    <property type="match status" value="1"/>
</dbReference>
<protein>
    <submittedName>
        <fullName evidence="5">Efflux RND transporter periplasmic adaptor subunit</fullName>
    </submittedName>
</protein>
<dbReference type="Pfam" id="PF25989">
    <property type="entry name" value="YknX_C"/>
    <property type="match status" value="1"/>
</dbReference>
<dbReference type="SUPFAM" id="SSF111369">
    <property type="entry name" value="HlyD-like secretion proteins"/>
    <property type="match status" value="1"/>
</dbReference>
<sequence length="360" mass="39667">MKKILLYFLVISLILAGCGQDKQSGDVSTAGNSEGVFVKTSPVEAGEFTHFLSLPGHLQPAEQAFITSKVNGTVQFINADIGTKVAKGQTLCKIDDTTFKLQHKKSSSDLSAEQIRYEDAEINYARMKALYEAQAISQYEFENIESQFKMAKEHINRAQYDFDLATENLNYTNITSPLAGIVSLKDVSEGENISPGNTIFAVVKTDRMYVETGVAEQDIIAIKQGQRVKVMVDSLPGNTFEGFITHIGPVPNPTTKTYPIKITLENRDDLLKPGMFATVEILLAERKASLSVPKESVITEDGQKYVFVEREGKVEKRLIEIGYSNDTHFEILNGLKNDEVVVSVGHDGLTDGSTVEIVSN</sequence>
<dbReference type="FunFam" id="2.40.30.170:FF:000010">
    <property type="entry name" value="Efflux RND transporter periplasmic adaptor subunit"/>
    <property type="match status" value="1"/>
</dbReference>
<comment type="caution">
    <text evidence="5">The sequence shown here is derived from an EMBL/GenBank/DDBJ whole genome shotgun (WGS) entry which is preliminary data.</text>
</comment>
<dbReference type="InterPro" id="IPR006143">
    <property type="entry name" value="RND_pump_MFP"/>
</dbReference>
<evidence type="ECO:0000256" key="1">
    <source>
        <dbReference type="ARBA" id="ARBA00009477"/>
    </source>
</evidence>
<evidence type="ECO:0000313" key="6">
    <source>
        <dbReference type="Proteomes" id="UP001172911"/>
    </source>
</evidence>
<dbReference type="GO" id="GO:0015562">
    <property type="term" value="F:efflux transmembrane transporter activity"/>
    <property type="evidence" value="ECO:0007669"/>
    <property type="project" value="TreeGrafter"/>
</dbReference>
<dbReference type="AlphaFoldDB" id="A0AAW7ZET1"/>
<dbReference type="Pfam" id="PF25917">
    <property type="entry name" value="BSH_RND"/>
    <property type="match status" value="1"/>
</dbReference>
<dbReference type="Gene3D" id="1.10.287.470">
    <property type="entry name" value="Helix hairpin bin"/>
    <property type="match status" value="1"/>
</dbReference>
<evidence type="ECO:0000259" key="4">
    <source>
        <dbReference type="Pfam" id="PF25989"/>
    </source>
</evidence>
<dbReference type="PROSITE" id="PS51257">
    <property type="entry name" value="PROKAR_LIPOPROTEIN"/>
    <property type="match status" value="1"/>
</dbReference>
<dbReference type="PANTHER" id="PTHR30469:SF33">
    <property type="entry name" value="SLR1207 PROTEIN"/>
    <property type="match status" value="1"/>
</dbReference>